<feature type="compositionally biased region" description="Basic and acidic residues" evidence="5">
    <location>
        <begin position="39"/>
        <end position="51"/>
    </location>
</feature>
<dbReference type="PROSITE" id="PS00518">
    <property type="entry name" value="ZF_RING_1"/>
    <property type="match status" value="1"/>
</dbReference>
<dbReference type="SUPFAM" id="SSF57850">
    <property type="entry name" value="RING/U-box"/>
    <property type="match status" value="1"/>
</dbReference>
<gene>
    <name evidence="7" type="ORF">PECUL_23A057234</name>
</gene>
<dbReference type="Proteomes" id="UP001295444">
    <property type="component" value="Chromosome 03"/>
</dbReference>
<evidence type="ECO:0000256" key="2">
    <source>
        <dbReference type="ARBA" id="ARBA00022771"/>
    </source>
</evidence>
<accession>A0AAD1RQZ7</accession>
<dbReference type="AlphaFoldDB" id="A0AAD1RQZ7"/>
<evidence type="ECO:0000313" key="8">
    <source>
        <dbReference type="Proteomes" id="UP001295444"/>
    </source>
</evidence>
<dbReference type="SMART" id="SM00184">
    <property type="entry name" value="RING"/>
    <property type="match status" value="1"/>
</dbReference>
<evidence type="ECO:0000313" key="7">
    <source>
        <dbReference type="EMBL" id="CAH2276516.1"/>
    </source>
</evidence>
<sequence length="151" mass="15911">MEGGAEKEPAAFPQPLPPLPPPPPPPPPLQPCSSAENEAESRQGSEERSGERAALNLLETCGVCRQNIQSRSPRLLPCLHSLCLRCLPPPERYLSMPAGPPQHSAPGPPPNPGTVQGECSVCCPACAHIARLPETISIPPLPLPPSQTSHP</sequence>
<feature type="domain" description="RING-type" evidence="6">
    <location>
        <begin position="61"/>
        <end position="126"/>
    </location>
</feature>
<dbReference type="InterPro" id="IPR017907">
    <property type="entry name" value="Znf_RING_CS"/>
</dbReference>
<organism evidence="7 8">
    <name type="scientific">Pelobates cultripes</name>
    <name type="common">Western spadefoot toad</name>
    <dbReference type="NCBI Taxonomy" id="61616"/>
    <lineage>
        <taxon>Eukaryota</taxon>
        <taxon>Metazoa</taxon>
        <taxon>Chordata</taxon>
        <taxon>Craniata</taxon>
        <taxon>Vertebrata</taxon>
        <taxon>Euteleostomi</taxon>
        <taxon>Amphibia</taxon>
        <taxon>Batrachia</taxon>
        <taxon>Anura</taxon>
        <taxon>Pelobatoidea</taxon>
        <taxon>Pelobatidae</taxon>
        <taxon>Pelobates</taxon>
    </lineage>
</organism>
<evidence type="ECO:0000259" key="6">
    <source>
        <dbReference type="PROSITE" id="PS50089"/>
    </source>
</evidence>
<reference evidence="7" key="1">
    <citation type="submission" date="2022-03" db="EMBL/GenBank/DDBJ databases">
        <authorList>
            <person name="Alioto T."/>
            <person name="Alioto T."/>
            <person name="Gomez Garrido J."/>
        </authorList>
    </citation>
    <scope>NUCLEOTIDE SEQUENCE</scope>
</reference>
<keyword evidence="3" id="KW-0862">Zinc</keyword>
<dbReference type="PROSITE" id="PS50089">
    <property type="entry name" value="ZF_RING_2"/>
    <property type="match status" value="1"/>
</dbReference>
<feature type="region of interest" description="Disordered" evidence="5">
    <location>
        <begin position="1"/>
        <end position="51"/>
    </location>
</feature>
<evidence type="ECO:0000256" key="4">
    <source>
        <dbReference type="PROSITE-ProRule" id="PRU00175"/>
    </source>
</evidence>
<protein>
    <submittedName>
        <fullName evidence="7">Transcription intermediary factor 1-alpha isoform X2</fullName>
    </submittedName>
</protein>
<evidence type="ECO:0000256" key="3">
    <source>
        <dbReference type="ARBA" id="ARBA00022833"/>
    </source>
</evidence>
<dbReference type="InterPro" id="IPR013083">
    <property type="entry name" value="Znf_RING/FYVE/PHD"/>
</dbReference>
<keyword evidence="1" id="KW-0479">Metal-binding</keyword>
<keyword evidence="8" id="KW-1185">Reference proteome</keyword>
<dbReference type="EMBL" id="OW240914">
    <property type="protein sequence ID" value="CAH2276516.1"/>
    <property type="molecule type" value="Genomic_DNA"/>
</dbReference>
<dbReference type="GO" id="GO:0008270">
    <property type="term" value="F:zinc ion binding"/>
    <property type="evidence" value="ECO:0007669"/>
    <property type="project" value="UniProtKB-KW"/>
</dbReference>
<dbReference type="InterPro" id="IPR001841">
    <property type="entry name" value="Znf_RING"/>
</dbReference>
<proteinExistence type="predicted"/>
<keyword evidence="2 4" id="KW-0863">Zinc-finger</keyword>
<name>A0AAD1RQZ7_PELCU</name>
<feature type="compositionally biased region" description="Pro residues" evidence="5">
    <location>
        <begin position="12"/>
        <end position="30"/>
    </location>
</feature>
<evidence type="ECO:0000256" key="5">
    <source>
        <dbReference type="SAM" id="MobiDB-lite"/>
    </source>
</evidence>
<dbReference type="Gene3D" id="3.30.40.10">
    <property type="entry name" value="Zinc/RING finger domain, C3HC4 (zinc finger)"/>
    <property type="match status" value="1"/>
</dbReference>
<evidence type="ECO:0000256" key="1">
    <source>
        <dbReference type="ARBA" id="ARBA00022723"/>
    </source>
</evidence>